<comment type="similarity">
    <text evidence="2">Belongs to the VKOR family.</text>
</comment>
<dbReference type="Pfam" id="PF07884">
    <property type="entry name" value="VKOR"/>
    <property type="match status" value="1"/>
</dbReference>
<evidence type="ECO:0000256" key="1">
    <source>
        <dbReference type="ARBA" id="ARBA00004141"/>
    </source>
</evidence>
<feature type="transmembrane region" description="Helical" evidence="10">
    <location>
        <begin position="190"/>
        <end position="214"/>
    </location>
</feature>
<evidence type="ECO:0000313" key="12">
    <source>
        <dbReference type="EMBL" id="OGY78587.1"/>
    </source>
</evidence>
<feature type="transmembrane region" description="Helical" evidence="10">
    <location>
        <begin position="299"/>
        <end position="322"/>
    </location>
</feature>
<evidence type="ECO:0000256" key="10">
    <source>
        <dbReference type="SAM" id="Phobius"/>
    </source>
</evidence>
<dbReference type="InterPro" id="IPR012932">
    <property type="entry name" value="VKOR"/>
</dbReference>
<keyword evidence="3 10" id="KW-0812">Transmembrane</keyword>
<evidence type="ECO:0000256" key="9">
    <source>
        <dbReference type="ARBA" id="ARBA00023284"/>
    </source>
</evidence>
<dbReference type="SMART" id="SM00756">
    <property type="entry name" value="VKc"/>
    <property type="match status" value="1"/>
</dbReference>
<feature type="transmembrane region" description="Helical" evidence="10">
    <location>
        <begin position="6"/>
        <end position="24"/>
    </location>
</feature>
<comment type="caution">
    <text evidence="12">The sequence shown here is derived from an EMBL/GenBank/DDBJ whole genome shotgun (WGS) entry which is preliminary data.</text>
</comment>
<dbReference type="GO" id="GO:0016491">
    <property type="term" value="F:oxidoreductase activity"/>
    <property type="evidence" value="ECO:0007669"/>
    <property type="project" value="UniProtKB-KW"/>
</dbReference>
<protein>
    <recommendedName>
        <fullName evidence="11">Vitamin K epoxide reductase domain-containing protein</fullName>
    </recommendedName>
</protein>
<feature type="transmembrane region" description="Helical" evidence="10">
    <location>
        <begin position="59"/>
        <end position="80"/>
    </location>
</feature>
<evidence type="ECO:0000256" key="4">
    <source>
        <dbReference type="ARBA" id="ARBA00022719"/>
    </source>
</evidence>
<sequence>MFPIAQIFIIIAACCGVNIALYIAHKKRRGEILMCPIGHACDTVIHSEYSRFFGIPVEFFGIAYYLFTLVSYISLVTFVLTPPSLFLFLIVALTVVAFLFSVYLVFLQAFVLKQWCTWCFASAGLSGIIFLITLLSAQYPVALLLVQYHSFILAIHIFGVSLGLGAVIITDVFFFRFLKDLKISEFESSVMRLISQIIWFAIAVLIVSGLGLFLPEREALLDSPKFLVKMLVLLVIIVNGTFLNYFIAPRLVKISFGATHDHKTGSLRRARKLAFASGAISLVSWFSAFTLGMLHSSPFSFPTLLGIYILLLAAAVTTSQFVERHPQKFVH</sequence>
<dbReference type="InterPro" id="IPR038354">
    <property type="entry name" value="VKOR_sf"/>
</dbReference>
<keyword evidence="9" id="KW-0676">Redox-active center</keyword>
<dbReference type="GO" id="GO:0048038">
    <property type="term" value="F:quinone binding"/>
    <property type="evidence" value="ECO:0007669"/>
    <property type="project" value="UniProtKB-KW"/>
</dbReference>
<feature type="transmembrane region" description="Helical" evidence="10">
    <location>
        <begin position="273"/>
        <end position="293"/>
    </location>
</feature>
<feature type="transmembrane region" description="Helical" evidence="10">
    <location>
        <begin position="118"/>
        <end position="139"/>
    </location>
</feature>
<evidence type="ECO:0000256" key="3">
    <source>
        <dbReference type="ARBA" id="ARBA00022692"/>
    </source>
</evidence>
<feature type="transmembrane region" description="Helical" evidence="10">
    <location>
        <begin position="151"/>
        <end position="178"/>
    </location>
</feature>
<dbReference type="Gene3D" id="1.20.1440.130">
    <property type="entry name" value="VKOR domain"/>
    <property type="match status" value="1"/>
</dbReference>
<reference evidence="12 13" key="1">
    <citation type="journal article" date="2016" name="Nat. Commun.">
        <title>Thousands of microbial genomes shed light on interconnected biogeochemical processes in an aquifer system.</title>
        <authorList>
            <person name="Anantharaman K."/>
            <person name="Brown C.T."/>
            <person name="Hug L.A."/>
            <person name="Sharon I."/>
            <person name="Castelle C.J."/>
            <person name="Probst A.J."/>
            <person name="Thomas B.C."/>
            <person name="Singh A."/>
            <person name="Wilkins M.J."/>
            <person name="Karaoz U."/>
            <person name="Brodie E.L."/>
            <person name="Williams K.H."/>
            <person name="Hubbard S.S."/>
            <person name="Banfield J.F."/>
        </authorList>
    </citation>
    <scope>NUCLEOTIDE SEQUENCE [LARGE SCALE GENOMIC DNA]</scope>
</reference>
<dbReference type="EMBL" id="MHKB01000013">
    <property type="protein sequence ID" value="OGY78587.1"/>
    <property type="molecule type" value="Genomic_DNA"/>
</dbReference>
<feature type="domain" description="Vitamin K epoxide reductase" evidence="11">
    <location>
        <begin position="4"/>
        <end position="137"/>
    </location>
</feature>
<proteinExistence type="inferred from homology"/>
<organism evidence="12 13">
    <name type="scientific">Candidatus Kerfeldbacteria bacterium RIFCSPHIGHO2_02_FULL_42_14</name>
    <dbReference type="NCBI Taxonomy" id="1798540"/>
    <lineage>
        <taxon>Bacteria</taxon>
        <taxon>Candidatus Kerfeldiibacteriota</taxon>
    </lineage>
</organism>
<comment type="subcellular location">
    <subcellularLocation>
        <location evidence="1">Membrane</location>
        <topology evidence="1">Multi-pass membrane protein</topology>
    </subcellularLocation>
</comment>
<evidence type="ECO:0000256" key="7">
    <source>
        <dbReference type="ARBA" id="ARBA00023136"/>
    </source>
</evidence>
<dbReference type="AlphaFoldDB" id="A0A1G2ARH2"/>
<dbReference type="InterPro" id="IPR044698">
    <property type="entry name" value="VKOR/LTO1"/>
</dbReference>
<evidence type="ECO:0000256" key="6">
    <source>
        <dbReference type="ARBA" id="ARBA00023002"/>
    </source>
</evidence>
<evidence type="ECO:0000256" key="5">
    <source>
        <dbReference type="ARBA" id="ARBA00022989"/>
    </source>
</evidence>
<evidence type="ECO:0000256" key="2">
    <source>
        <dbReference type="ARBA" id="ARBA00006214"/>
    </source>
</evidence>
<dbReference type="STRING" id="1798540.A3B74_04365"/>
<name>A0A1G2ARH2_9BACT</name>
<dbReference type="PANTHER" id="PTHR34573">
    <property type="entry name" value="VKC DOMAIN-CONTAINING PROTEIN"/>
    <property type="match status" value="1"/>
</dbReference>
<accession>A0A1G2ARH2</accession>
<dbReference type="Proteomes" id="UP000177165">
    <property type="component" value="Unassembled WGS sequence"/>
</dbReference>
<keyword evidence="4" id="KW-0874">Quinone</keyword>
<dbReference type="GO" id="GO:0016020">
    <property type="term" value="C:membrane"/>
    <property type="evidence" value="ECO:0007669"/>
    <property type="project" value="UniProtKB-SubCell"/>
</dbReference>
<keyword evidence="5 10" id="KW-1133">Transmembrane helix</keyword>
<keyword evidence="6" id="KW-0560">Oxidoreductase</keyword>
<keyword evidence="7 10" id="KW-0472">Membrane</keyword>
<evidence type="ECO:0000256" key="8">
    <source>
        <dbReference type="ARBA" id="ARBA00023157"/>
    </source>
</evidence>
<feature type="transmembrane region" description="Helical" evidence="10">
    <location>
        <begin position="226"/>
        <end position="247"/>
    </location>
</feature>
<dbReference type="CDD" id="cd12916">
    <property type="entry name" value="VKOR_1"/>
    <property type="match status" value="1"/>
</dbReference>
<keyword evidence="8" id="KW-1015">Disulfide bond</keyword>
<evidence type="ECO:0000313" key="13">
    <source>
        <dbReference type="Proteomes" id="UP000177165"/>
    </source>
</evidence>
<evidence type="ECO:0000259" key="11">
    <source>
        <dbReference type="SMART" id="SM00756"/>
    </source>
</evidence>
<gene>
    <name evidence="12" type="ORF">A3B74_04365</name>
</gene>
<dbReference type="PANTHER" id="PTHR34573:SF1">
    <property type="entry name" value="VITAMIN K EPOXIDE REDUCTASE DOMAIN-CONTAINING PROTEIN"/>
    <property type="match status" value="1"/>
</dbReference>
<feature type="transmembrane region" description="Helical" evidence="10">
    <location>
        <begin position="86"/>
        <end position="106"/>
    </location>
</feature>